<keyword evidence="3" id="KW-1185">Reference proteome</keyword>
<sequence length="265" mass="30488">MWLLSTDRAELHFFATPQDVPDGYAILSHVWDMDGPEQSFQDTELLAAKYSGPTDSPRKHASRKVRECCKLAQKHGFSWLWIDTWCIDKRSSAELSEAINSMFRYYQLARICYVYLFDMEVPPIPSPAMESAFVTRHPSERNITSDPSLTIMFSNSKWHKRGWTLQELLASKFVAFFSRDWQLLGSKSDLSSLLEAITRIPQPVLTLQTPLSSVSISGRMQWAAERKTTRPEDEAYCLLGIFDITMPLLYGEGGRRRSCGYRRRL</sequence>
<organism evidence="2 3">
    <name type="scientific">Ganoderma sinense ZZ0214-1</name>
    <dbReference type="NCBI Taxonomy" id="1077348"/>
    <lineage>
        <taxon>Eukaryota</taxon>
        <taxon>Fungi</taxon>
        <taxon>Dikarya</taxon>
        <taxon>Basidiomycota</taxon>
        <taxon>Agaricomycotina</taxon>
        <taxon>Agaricomycetes</taxon>
        <taxon>Polyporales</taxon>
        <taxon>Polyporaceae</taxon>
        <taxon>Ganoderma</taxon>
    </lineage>
</organism>
<dbReference type="InterPro" id="IPR010730">
    <property type="entry name" value="HET"/>
</dbReference>
<comment type="caution">
    <text evidence="2">The sequence shown here is derived from an EMBL/GenBank/DDBJ whole genome shotgun (WGS) entry which is preliminary data.</text>
</comment>
<dbReference type="OrthoDB" id="5122891at2759"/>
<proteinExistence type="predicted"/>
<protein>
    <recommendedName>
        <fullName evidence="1">Heterokaryon incompatibility domain-containing protein</fullName>
    </recommendedName>
</protein>
<evidence type="ECO:0000313" key="3">
    <source>
        <dbReference type="Proteomes" id="UP000230002"/>
    </source>
</evidence>
<dbReference type="Proteomes" id="UP000230002">
    <property type="component" value="Unassembled WGS sequence"/>
</dbReference>
<dbReference type="PANTHER" id="PTHR10622:SF12">
    <property type="entry name" value="HET DOMAIN-CONTAINING PROTEIN"/>
    <property type="match status" value="1"/>
</dbReference>
<gene>
    <name evidence="2" type="ORF">GSI_11943</name>
</gene>
<feature type="domain" description="Heterokaryon incompatibility" evidence="1">
    <location>
        <begin position="24"/>
        <end position="167"/>
    </location>
</feature>
<dbReference type="PANTHER" id="PTHR10622">
    <property type="entry name" value="HET DOMAIN-CONTAINING PROTEIN"/>
    <property type="match status" value="1"/>
</dbReference>
<dbReference type="STRING" id="1077348.A0A2G8RXZ3"/>
<accession>A0A2G8RXZ3</accession>
<reference evidence="2 3" key="1">
    <citation type="journal article" date="2015" name="Sci. Rep.">
        <title>Chromosome-level genome map provides insights into diverse defense mechanisms in the medicinal fungus Ganoderma sinense.</title>
        <authorList>
            <person name="Zhu Y."/>
            <person name="Xu J."/>
            <person name="Sun C."/>
            <person name="Zhou S."/>
            <person name="Xu H."/>
            <person name="Nelson D.R."/>
            <person name="Qian J."/>
            <person name="Song J."/>
            <person name="Luo H."/>
            <person name="Xiang L."/>
            <person name="Li Y."/>
            <person name="Xu Z."/>
            <person name="Ji A."/>
            <person name="Wang L."/>
            <person name="Lu S."/>
            <person name="Hayward A."/>
            <person name="Sun W."/>
            <person name="Li X."/>
            <person name="Schwartz D.C."/>
            <person name="Wang Y."/>
            <person name="Chen S."/>
        </authorList>
    </citation>
    <scope>NUCLEOTIDE SEQUENCE [LARGE SCALE GENOMIC DNA]</scope>
    <source>
        <strain evidence="2 3">ZZ0214-1</strain>
    </source>
</reference>
<dbReference type="Pfam" id="PF06985">
    <property type="entry name" value="HET"/>
    <property type="match status" value="1"/>
</dbReference>
<evidence type="ECO:0000313" key="2">
    <source>
        <dbReference type="EMBL" id="PIL26188.1"/>
    </source>
</evidence>
<dbReference type="EMBL" id="AYKW01000045">
    <property type="protein sequence ID" value="PIL26188.1"/>
    <property type="molecule type" value="Genomic_DNA"/>
</dbReference>
<dbReference type="AlphaFoldDB" id="A0A2G8RXZ3"/>
<name>A0A2G8RXZ3_9APHY</name>
<evidence type="ECO:0000259" key="1">
    <source>
        <dbReference type="Pfam" id="PF06985"/>
    </source>
</evidence>